<feature type="signal peptide" evidence="1">
    <location>
        <begin position="1"/>
        <end position="30"/>
    </location>
</feature>
<feature type="chain" id="PRO_5034883569" description="DUF3108 domain-containing protein" evidence="1">
    <location>
        <begin position="31"/>
        <end position="238"/>
    </location>
</feature>
<evidence type="ECO:0000313" key="3">
    <source>
        <dbReference type="Proteomes" id="UP000623776"/>
    </source>
</evidence>
<organism evidence="2 3">
    <name type="scientific">Vreelandella hamiltonii</name>
    <dbReference type="NCBI Taxonomy" id="502829"/>
    <lineage>
        <taxon>Bacteria</taxon>
        <taxon>Pseudomonadati</taxon>
        <taxon>Pseudomonadota</taxon>
        <taxon>Gammaproteobacteria</taxon>
        <taxon>Oceanospirillales</taxon>
        <taxon>Halomonadaceae</taxon>
        <taxon>Vreelandella</taxon>
    </lineage>
</organism>
<reference evidence="3" key="1">
    <citation type="journal article" date="2019" name="Int. J. Syst. Evol. Microbiol.">
        <title>The Global Catalogue of Microorganisms (GCM) 10K type strain sequencing project: providing services to taxonomists for standard genome sequencing and annotation.</title>
        <authorList>
            <consortium name="The Broad Institute Genomics Platform"/>
            <consortium name="The Broad Institute Genome Sequencing Center for Infectious Disease"/>
            <person name="Wu L."/>
            <person name="Ma J."/>
        </authorList>
    </citation>
    <scope>NUCLEOTIDE SEQUENCE [LARGE SCALE GENOMIC DNA]</scope>
    <source>
        <strain evidence="3">KCTC 22154</strain>
    </source>
</reference>
<accession>A0A8H9IMY3</accession>
<evidence type="ECO:0008006" key="4">
    <source>
        <dbReference type="Google" id="ProtNLM"/>
    </source>
</evidence>
<dbReference type="RefSeq" id="WP_422822507.1">
    <property type="nucleotide sequence ID" value="NZ_BMXN01000001.1"/>
</dbReference>
<evidence type="ECO:0000313" key="2">
    <source>
        <dbReference type="EMBL" id="GHD53843.1"/>
    </source>
</evidence>
<protein>
    <recommendedName>
        <fullName evidence="4">DUF3108 domain-containing protein</fullName>
    </recommendedName>
</protein>
<keyword evidence="1" id="KW-0732">Signal</keyword>
<keyword evidence="3" id="KW-1185">Reference proteome</keyword>
<evidence type="ECO:0000256" key="1">
    <source>
        <dbReference type="SAM" id="SignalP"/>
    </source>
</evidence>
<dbReference type="AlphaFoldDB" id="A0A8H9IMY3"/>
<proteinExistence type="predicted"/>
<comment type="caution">
    <text evidence="2">The sequence shown here is derived from an EMBL/GenBank/DDBJ whole genome shotgun (WGS) entry which is preliminary data.</text>
</comment>
<name>A0A8H9IMY3_9GAMM</name>
<dbReference type="EMBL" id="BMXN01000001">
    <property type="protein sequence ID" value="GHD53843.1"/>
    <property type="molecule type" value="Genomic_DNA"/>
</dbReference>
<gene>
    <name evidence="2" type="ORF">GCM10007157_01610</name>
</gene>
<sequence>MRHVNVTAARRWLSITVGALSVSGMTAALAEQPIEDSPWAAPQPFEAQYRLEIRGWPGATITHTLSNEGLHWLSDMSFSVAVARGQERSRFAVDDDTTRSLLYNSSYSLFGVGDSYQLNEADIHSLDRQTALFDLSRRVGHEDCTQEAPCDISFVDHRGRDEHFQYYLNPPASVSVPAGEFDAKQVTLVDAEKPDRHLVINFHPDWPGLILSAEYQKEGSRQTAITMTRFTPAEGKEL</sequence>
<dbReference type="Proteomes" id="UP000623776">
    <property type="component" value="Unassembled WGS sequence"/>
</dbReference>